<dbReference type="InterPro" id="IPR050124">
    <property type="entry name" value="tRNA_CCA-adding_enzyme"/>
</dbReference>
<dbReference type="EMBL" id="BAABZQ010000001">
    <property type="protein sequence ID" value="GAA6501541.1"/>
    <property type="molecule type" value="Genomic_DNA"/>
</dbReference>
<organism evidence="3 4">
    <name type="scientific">Blautia parvula</name>
    <dbReference type="NCBI Taxonomy" id="2877527"/>
    <lineage>
        <taxon>Bacteria</taxon>
        <taxon>Bacillati</taxon>
        <taxon>Bacillota</taxon>
        <taxon>Clostridia</taxon>
        <taxon>Lachnospirales</taxon>
        <taxon>Lachnospiraceae</taxon>
        <taxon>Blautia</taxon>
    </lineage>
</organism>
<dbReference type="SUPFAM" id="SSF109604">
    <property type="entry name" value="HD-domain/PDEase-like"/>
    <property type="match status" value="1"/>
</dbReference>
<dbReference type="SMART" id="SM00471">
    <property type="entry name" value="HDc"/>
    <property type="match status" value="1"/>
</dbReference>
<dbReference type="Gene3D" id="1.10.3090.10">
    <property type="entry name" value="cca-adding enzyme, domain 2"/>
    <property type="match status" value="1"/>
</dbReference>
<dbReference type="PANTHER" id="PTHR47545:SF2">
    <property type="entry name" value="CC-ADDING TRNA NUCLEOTIDYLTRANSFERASE"/>
    <property type="match status" value="1"/>
</dbReference>
<dbReference type="CDD" id="cd00077">
    <property type="entry name" value="HDc"/>
    <property type="match status" value="1"/>
</dbReference>
<keyword evidence="1" id="KW-0547">Nucleotide-binding</keyword>
<dbReference type="PANTHER" id="PTHR47545">
    <property type="entry name" value="MULTIFUNCTIONAL CCA PROTEIN"/>
    <property type="match status" value="1"/>
</dbReference>
<gene>
    <name evidence="3" type="ORF">K340107D12_43570</name>
</gene>
<name>A0ABQ0BYC9_9FIRM</name>
<dbReference type="RefSeq" id="WP_033143000.1">
    <property type="nucleotide sequence ID" value="NZ_BAABZQ010000001.1"/>
</dbReference>
<keyword evidence="4" id="KW-1185">Reference proteome</keyword>
<reference evidence="3 4" key="1">
    <citation type="submission" date="2024-04" db="EMBL/GenBank/DDBJ databases">
        <title>Defined microbial consortia suppress multidrug-resistant proinflammatory Enterobacteriaceae via ecological control.</title>
        <authorList>
            <person name="Furuichi M."/>
            <person name="Kawaguchi T."/>
            <person name="Pust M."/>
            <person name="Yasuma K."/>
            <person name="Plichta D."/>
            <person name="Hasegawa N."/>
            <person name="Ohya T."/>
            <person name="Bhattarai S."/>
            <person name="Sasajima S."/>
            <person name="Aoto Y."/>
            <person name="Tuganbaev T."/>
            <person name="Yaginuma M."/>
            <person name="Ueda M."/>
            <person name="Okahashi N."/>
            <person name="Amafuji K."/>
            <person name="Kiridooshi Y."/>
            <person name="Sugita K."/>
            <person name="Strazar M."/>
            <person name="Skelly A."/>
            <person name="Suda W."/>
            <person name="Hattori M."/>
            <person name="Nakamoto N."/>
            <person name="Caballero S."/>
            <person name="Norman J."/>
            <person name="Olle B."/>
            <person name="Tanoue T."/>
            <person name="Arita M."/>
            <person name="Bucci V."/>
            <person name="Atarashi K."/>
            <person name="Xavier R."/>
            <person name="Honda K."/>
        </authorList>
    </citation>
    <scope>NUCLEOTIDE SEQUENCE [LARGE SCALE GENOMIC DNA]</scope>
    <source>
        <strain evidence="4">k34-0107-D12</strain>
    </source>
</reference>
<evidence type="ECO:0000259" key="2">
    <source>
        <dbReference type="SMART" id="SM00471"/>
    </source>
</evidence>
<dbReference type="Proteomes" id="UP001600941">
    <property type="component" value="Unassembled WGS sequence"/>
</dbReference>
<dbReference type="InterPro" id="IPR003607">
    <property type="entry name" value="HD/PDEase_dom"/>
</dbReference>
<protein>
    <submittedName>
        <fullName evidence="3">HD domain-containing protein</fullName>
    </submittedName>
</protein>
<dbReference type="InterPro" id="IPR006675">
    <property type="entry name" value="HDIG_dom"/>
</dbReference>
<comment type="caution">
    <text evidence="3">The sequence shown here is derived from an EMBL/GenBank/DDBJ whole genome shotgun (WGS) entry which is preliminary data.</text>
</comment>
<sequence length="217" mass="25326">MSDITKSMQNLYADIESHLMSDRQPSYYLNEIYENPDFQQYPFDMLHKLKETVQSPIHHPEGNVWNHTLLVVDEAAKVKNRSKNPLVFMWAAILHDIGKAVTTRRRKGKITAYDHDKAGAVMARKFLSQFVQDQEFVEEVSQLIRYHMQILYVVKGLRFADIEGMKYHTDADEIALLGLCDRLGRTGSKRKEEEENIRLFLQACDIYPVSQKPHRKD</sequence>
<dbReference type="InterPro" id="IPR006674">
    <property type="entry name" value="HD_domain"/>
</dbReference>
<proteinExistence type="predicted"/>
<accession>A0ABQ0BYC9</accession>
<evidence type="ECO:0000256" key="1">
    <source>
        <dbReference type="ARBA" id="ARBA00022741"/>
    </source>
</evidence>
<dbReference type="NCBIfam" id="TIGR00277">
    <property type="entry name" value="HDIG"/>
    <property type="match status" value="1"/>
</dbReference>
<dbReference type="Pfam" id="PF01966">
    <property type="entry name" value="HD"/>
    <property type="match status" value="1"/>
</dbReference>
<feature type="domain" description="HD/PDEase" evidence="2">
    <location>
        <begin position="60"/>
        <end position="195"/>
    </location>
</feature>
<evidence type="ECO:0000313" key="4">
    <source>
        <dbReference type="Proteomes" id="UP001600941"/>
    </source>
</evidence>
<evidence type="ECO:0000313" key="3">
    <source>
        <dbReference type="EMBL" id="GAA6501541.1"/>
    </source>
</evidence>